<dbReference type="InterPro" id="IPR002867">
    <property type="entry name" value="IBR_dom"/>
</dbReference>
<dbReference type="Gene3D" id="1.20.120.1750">
    <property type="match status" value="1"/>
</dbReference>
<keyword evidence="15 19" id="KW-0072">Autophagy</keyword>
<dbReference type="GO" id="GO:1902532">
    <property type="term" value="P:negative regulation of intracellular signal transduction"/>
    <property type="evidence" value="ECO:0007669"/>
    <property type="project" value="UniProtKB-ARBA"/>
</dbReference>
<name>V5GZV6_IXORI</name>
<keyword evidence="13 19" id="KW-0862">Zinc</keyword>
<evidence type="ECO:0000256" key="4">
    <source>
        <dbReference type="ARBA" id="ARBA00004906"/>
    </source>
</evidence>
<dbReference type="FunFam" id="1.20.120.1750:FF:000009">
    <property type="entry name" value="E3 ubiquitin-protein ligase parkin"/>
    <property type="match status" value="1"/>
</dbReference>
<evidence type="ECO:0000256" key="19">
    <source>
        <dbReference type="PIRNR" id="PIRNR037880"/>
    </source>
</evidence>
<dbReference type="Pfam" id="PF22605">
    <property type="entry name" value="IBR_2"/>
    <property type="match status" value="1"/>
</dbReference>
<dbReference type="SMART" id="SM00213">
    <property type="entry name" value="UBQ"/>
    <property type="match status" value="1"/>
</dbReference>
<dbReference type="GO" id="GO:0006950">
    <property type="term" value="P:response to stress"/>
    <property type="evidence" value="ECO:0007669"/>
    <property type="project" value="UniProtKB-ARBA"/>
</dbReference>
<evidence type="ECO:0000256" key="17">
    <source>
        <dbReference type="ARBA" id="ARBA00029442"/>
    </source>
</evidence>
<evidence type="ECO:0000256" key="12">
    <source>
        <dbReference type="ARBA" id="ARBA00022786"/>
    </source>
</evidence>
<dbReference type="SUPFAM" id="SSF57850">
    <property type="entry name" value="RING/U-box"/>
    <property type="match status" value="2"/>
</dbReference>
<dbReference type="InterPro" id="IPR041565">
    <property type="entry name" value="Parkin_Znf-RING"/>
</dbReference>
<evidence type="ECO:0000259" key="21">
    <source>
        <dbReference type="PROSITE" id="PS50053"/>
    </source>
</evidence>
<comment type="similarity">
    <text evidence="17 19">Belongs to the RBR family. Parkin subfamily.</text>
</comment>
<dbReference type="EMBL" id="GANP01014439">
    <property type="protein sequence ID" value="JAB70029.1"/>
    <property type="molecule type" value="mRNA"/>
</dbReference>
<evidence type="ECO:0000256" key="15">
    <source>
        <dbReference type="ARBA" id="ARBA00023006"/>
    </source>
</evidence>
<keyword evidence="12 19" id="KW-0833">Ubl conjugation pathway</keyword>
<dbReference type="FunFam" id="2.20.25.20:FF:000008">
    <property type="entry name" value="E3 ubiquitin-protein ligase parkin"/>
    <property type="match status" value="1"/>
</dbReference>
<keyword evidence="9 19" id="KW-0479">Metal-binding</keyword>
<comment type="subunit">
    <text evidence="19">Forms an E3 ubiquitin ligase complex.</text>
</comment>
<keyword evidence="8" id="KW-0808">Transferase</keyword>
<evidence type="ECO:0000256" key="14">
    <source>
        <dbReference type="ARBA" id="ARBA00022843"/>
    </source>
</evidence>
<dbReference type="Gene3D" id="2.20.25.20">
    <property type="match status" value="1"/>
</dbReference>
<dbReference type="GO" id="GO:0000423">
    <property type="term" value="P:mitophagy"/>
    <property type="evidence" value="ECO:0007669"/>
    <property type="project" value="UniProtKB-ARBA"/>
</dbReference>
<dbReference type="InterPro" id="IPR003977">
    <property type="entry name" value="Parkin"/>
</dbReference>
<dbReference type="CDD" id="cd21382">
    <property type="entry name" value="RING0_parkin"/>
    <property type="match status" value="1"/>
</dbReference>
<dbReference type="InterPro" id="IPR041170">
    <property type="entry name" value="Znf-RING_14"/>
</dbReference>
<evidence type="ECO:0000256" key="16">
    <source>
        <dbReference type="ARBA" id="ARBA00023128"/>
    </source>
</evidence>
<dbReference type="Pfam" id="PF00240">
    <property type="entry name" value="ubiquitin"/>
    <property type="match status" value="1"/>
</dbReference>
<evidence type="ECO:0000256" key="1">
    <source>
        <dbReference type="ARBA" id="ARBA00001798"/>
    </source>
</evidence>
<feature type="domain" description="Ubiquitin-like" evidence="21">
    <location>
        <begin position="38"/>
        <end position="107"/>
    </location>
</feature>
<reference evidence="23" key="1">
    <citation type="journal article" date="2015" name="Sci. Rep.">
        <title>Tissue- and time-dependent transcription in Ixodes ricinus salivary glands and midguts when blood feeding on the vertebrate host.</title>
        <authorList>
            <person name="Kotsyfakis M."/>
            <person name="Schwarz A."/>
            <person name="Erhart J."/>
            <person name="Ribeiro J.M."/>
        </authorList>
    </citation>
    <scope>NUCLEOTIDE SEQUENCE</scope>
    <source>
        <tissue evidence="23">Salivary gland and midgut</tissue>
    </source>
</reference>
<dbReference type="GO" id="GO:0000151">
    <property type="term" value="C:ubiquitin ligase complex"/>
    <property type="evidence" value="ECO:0007669"/>
    <property type="project" value="UniProtKB-UniRule"/>
</dbReference>
<dbReference type="GO" id="GO:0005829">
    <property type="term" value="C:cytosol"/>
    <property type="evidence" value="ECO:0007669"/>
    <property type="project" value="UniProtKB-SubCell"/>
</dbReference>
<keyword evidence="14 19" id="KW-0832">Ubl conjugation</keyword>
<dbReference type="InterPro" id="IPR031127">
    <property type="entry name" value="E3_UB_ligase_RBR"/>
</dbReference>
<keyword evidence="6" id="KW-0963">Cytoplasm</keyword>
<dbReference type="CDD" id="cd20357">
    <property type="entry name" value="Rcat_RBR_parkin"/>
    <property type="match status" value="1"/>
</dbReference>
<evidence type="ECO:0000256" key="20">
    <source>
        <dbReference type="PIRSR" id="PIRSR037880-1"/>
    </source>
</evidence>
<evidence type="ECO:0000256" key="10">
    <source>
        <dbReference type="ARBA" id="ARBA00022737"/>
    </source>
</evidence>
<dbReference type="GO" id="GO:0005739">
    <property type="term" value="C:mitochondrion"/>
    <property type="evidence" value="ECO:0007669"/>
    <property type="project" value="UniProtKB-SubCell"/>
</dbReference>
<dbReference type="CDD" id="cd16627">
    <property type="entry name" value="RING-HC_RBR_parkin"/>
    <property type="match status" value="1"/>
</dbReference>
<feature type="domain" description="RING-type" evidence="22">
    <location>
        <begin position="245"/>
        <end position="482"/>
    </location>
</feature>
<dbReference type="GO" id="GO:0016567">
    <property type="term" value="P:protein ubiquitination"/>
    <property type="evidence" value="ECO:0007669"/>
    <property type="project" value="UniProtKB-UniRule"/>
</dbReference>
<dbReference type="PRINTS" id="PR01475">
    <property type="entry name" value="PARKIN"/>
</dbReference>
<comment type="function">
    <text evidence="19">Functions within a multiprotein E3 ubiquitin ligase complex, catalyzing the covalent attachment of ubiquitin moieties onto substrate proteins.</text>
</comment>
<dbReference type="AlphaFoldDB" id="V5GZV6"/>
<dbReference type="InterPro" id="IPR047536">
    <property type="entry name" value="Rcat_RBR_parkin"/>
</dbReference>
<evidence type="ECO:0000256" key="11">
    <source>
        <dbReference type="ARBA" id="ARBA00022771"/>
    </source>
</evidence>
<evidence type="ECO:0000259" key="22">
    <source>
        <dbReference type="PROSITE" id="PS51873"/>
    </source>
</evidence>
<evidence type="ECO:0000256" key="18">
    <source>
        <dbReference type="ARBA" id="ARBA00029536"/>
    </source>
</evidence>
<evidence type="ECO:0000256" key="8">
    <source>
        <dbReference type="ARBA" id="ARBA00022679"/>
    </source>
</evidence>
<dbReference type="UniPathway" id="UPA00143"/>
<sequence>MAASFLRWLLYVLASTFQRPLAFLRRGWPPPHVAMDEVTINVQFSTNLAISVTVKRDCTVKAMKERLASQLDVPVQELRVIFAGKELRDDAYFKDCNIEEYTTVHAVRSAACATPGAEPVVSAEMCCAPLGGSLAKGTRGYTEEERLASTAEVDKTLFFVYCKSPCGRVEPGKLRVRCATCGQGCFLLDREPSCWPDVLERGRLGGRCEQEGCGGRLADFFFKCASSNRLEGHDQRGSTVLPLVRCNFLGVPCLSCTDVSRIVLVFPCTSSHVICLECFGTYCRSRLDERGFVQHPQLGSTLPCPVGCDDSFIQETHHFCLLGPEQYQRYQRFAAEEFVLQAGGVLCPQPGCGQGILVDLGCTRVTCEAATQGCGFVFCRLCLQGHHLGPCIRDEEDEASAALGSVWAYPVDEAQARGSRWDEASRLTVRSTTKPCPMCRTPTERDGGCMHMICSRSQCGFQWCWLCQTEWSRNCMGAHWFG</sequence>
<feature type="active site" evidence="20">
    <location>
        <position position="449"/>
    </location>
</feature>
<dbReference type="InterPro" id="IPR000626">
    <property type="entry name" value="Ubiquitin-like_dom"/>
</dbReference>
<keyword evidence="11" id="KW-0863">Zinc-finger</keyword>
<dbReference type="PIRSF" id="PIRSF037880">
    <property type="entry name" value="Parkin"/>
    <property type="match status" value="1"/>
</dbReference>
<comment type="subcellular location">
    <subcellularLocation>
        <location evidence="3">Cytoplasm</location>
        <location evidence="3">Cytosol</location>
    </subcellularLocation>
    <subcellularLocation>
        <location evidence="2 19">Mitochondrion</location>
    </subcellularLocation>
</comment>
<dbReference type="PROSITE" id="PS51873">
    <property type="entry name" value="TRIAD"/>
    <property type="match status" value="1"/>
</dbReference>
<keyword evidence="16 19" id="KW-0496">Mitochondrion</keyword>
<dbReference type="InterPro" id="IPR047535">
    <property type="entry name" value="RING-HC_RBR_parkin"/>
</dbReference>
<protein>
    <recommendedName>
        <fullName evidence="18 19">E3 ubiquitin-protein ligase parkin</fullName>
        <ecNumber evidence="5 19">2.3.2.31</ecNumber>
    </recommendedName>
</protein>
<dbReference type="Gene3D" id="3.10.20.90">
    <property type="entry name" value="Phosphatidylinositol 3-kinase Catalytic Subunit, Chain A, domain 1"/>
    <property type="match status" value="1"/>
</dbReference>
<evidence type="ECO:0000256" key="13">
    <source>
        <dbReference type="ARBA" id="ARBA00022833"/>
    </source>
</evidence>
<dbReference type="GO" id="GO:0009896">
    <property type="term" value="P:positive regulation of catabolic process"/>
    <property type="evidence" value="ECO:0007669"/>
    <property type="project" value="UniProtKB-ARBA"/>
</dbReference>
<proteinExistence type="evidence at transcript level"/>
<dbReference type="CDD" id="cd20340">
    <property type="entry name" value="BRcat_RBR_parkin"/>
    <property type="match status" value="1"/>
</dbReference>
<evidence type="ECO:0000256" key="5">
    <source>
        <dbReference type="ARBA" id="ARBA00012251"/>
    </source>
</evidence>
<evidence type="ECO:0000256" key="6">
    <source>
        <dbReference type="ARBA" id="ARBA00022490"/>
    </source>
</evidence>
<accession>V5GZV6</accession>
<evidence type="ECO:0000256" key="3">
    <source>
        <dbReference type="ARBA" id="ARBA00004514"/>
    </source>
</evidence>
<keyword evidence="7" id="KW-0597">Phosphoprotein</keyword>
<dbReference type="SUPFAM" id="SSF54236">
    <property type="entry name" value="Ubiquitin-like"/>
    <property type="match status" value="1"/>
</dbReference>
<organism evidence="23">
    <name type="scientific">Ixodes ricinus</name>
    <name type="common">Common tick</name>
    <name type="synonym">Acarus ricinus</name>
    <dbReference type="NCBI Taxonomy" id="34613"/>
    <lineage>
        <taxon>Eukaryota</taxon>
        <taxon>Metazoa</taxon>
        <taxon>Ecdysozoa</taxon>
        <taxon>Arthropoda</taxon>
        <taxon>Chelicerata</taxon>
        <taxon>Arachnida</taxon>
        <taxon>Acari</taxon>
        <taxon>Parasitiformes</taxon>
        <taxon>Ixodida</taxon>
        <taxon>Ixodoidea</taxon>
        <taxon>Ixodidae</taxon>
        <taxon>Ixodinae</taxon>
        <taxon>Ixodes</taxon>
    </lineage>
</organism>
<evidence type="ECO:0000256" key="7">
    <source>
        <dbReference type="ARBA" id="ARBA00022553"/>
    </source>
</evidence>
<dbReference type="InterPro" id="IPR013083">
    <property type="entry name" value="Znf_RING/FYVE/PHD"/>
</dbReference>
<comment type="pathway">
    <text evidence="4 19">Protein modification; protein ubiquitination.</text>
</comment>
<dbReference type="Gene3D" id="3.30.40.10">
    <property type="entry name" value="Zinc/RING finger domain, C3HC4 (zinc finger)"/>
    <property type="match status" value="1"/>
</dbReference>
<dbReference type="EC" id="2.3.2.31" evidence="5 19"/>
<evidence type="ECO:0000256" key="9">
    <source>
        <dbReference type="ARBA" id="ARBA00022723"/>
    </source>
</evidence>
<dbReference type="Pfam" id="PF17976">
    <property type="entry name" value="zf-RING_12"/>
    <property type="match status" value="1"/>
</dbReference>
<dbReference type="GO" id="GO:0008270">
    <property type="term" value="F:zinc ion binding"/>
    <property type="evidence" value="ECO:0007669"/>
    <property type="project" value="UniProtKB-KW"/>
</dbReference>
<keyword evidence="10" id="KW-0677">Repeat</keyword>
<dbReference type="SMART" id="SM00647">
    <property type="entry name" value="IBR"/>
    <property type="match status" value="2"/>
</dbReference>
<evidence type="ECO:0000313" key="23">
    <source>
        <dbReference type="EMBL" id="JAB70029.1"/>
    </source>
</evidence>
<dbReference type="GO" id="GO:0061630">
    <property type="term" value="F:ubiquitin protein ligase activity"/>
    <property type="evidence" value="ECO:0007669"/>
    <property type="project" value="UniProtKB-EC"/>
</dbReference>
<dbReference type="InterPro" id="IPR047534">
    <property type="entry name" value="BRcat_RBR_parkin"/>
</dbReference>
<comment type="catalytic activity">
    <reaction evidence="1 19">
        <text>[E2 ubiquitin-conjugating enzyme]-S-ubiquitinyl-L-cysteine + [acceptor protein]-L-lysine = [E2 ubiquitin-conjugating enzyme]-L-cysteine + [acceptor protein]-N(6)-ubiquitinyl-L-lysine.</text>
        <dbReference type="EC" id="2.3.2.31"/>
    </reaction>
</comment>
<dbReference type="PROSITE" id="PS50053">
    <property type="entry name" value="UBIQUITIN_2"/>
    <property type="match status" value="1"/>
</dbReference>
<dbReference type="InterPro" id="IPR044066">
    <property type="entry name" value="TRIAD_supradom"/>
</dbReference>
<evidence type="ECO:0000256" key="2">
    <source>
        <dbReference type="ARBA" id="ARBA00004173"/>
    </source>
</evidence>
<dbReference type="InterPro" id="IPR054694">
    <property type="entry name" value="Parkin-like_IBR"/>
</dbReference>
<dbReference type="Pfam" id="PF17978">
    <property type="entry name" value="zf-RING_14"/>
    <property type="match status" value="1"/>
</dbReference>
<dbReference type="InterPro" id="IPR029071">
    <property type="entry name" value="Ubiquitin-like_domsf"/>
</dbReference>
<dbReference type="PANTHER" id="PTHR11685">
    <property type="entry name" value="RBR FAMILY RING FINGER AND IBR DOMAIN-CONTAINING"/>
    <property type="match status" value="1"/>
</dbReference>
<dbReference type="GO" id="GO:0022603">
    <property type="term" value="P:regulation of anatomical structure morphogenesis"/>
    <property type="evidence" value="ECO:0007669"/>
    <property type="project" value="UniProtKB-ARBA"/>
</dbReference>